<protein>
    <submittedName>
        <fullName evidence="1">Uncharacterized protein</fullName>
    </submittedName>
</protein>
<sequence>MILSDLLSVADRAGDLAGVFRVLVATRTIDGVEMGPGQAQISEAGELQVDMSGGDLDILPTRFMEPAGAGLTVSDFRRLAAEQPEAVELTLTGVTGFKHLEGGGAALRTEQVLGTYIPKAQNEIWLLLYPEQQWPQHWFGA</sequence>
<evidence type="ECO:0000313" key="2">
    <source>
        <dbReference type="Proteomes" id="UP001589896"/>
    </source>
</evidence>
<dbReference type="EMBL" id="JBHLTG010000032">
    <property type="protein sequence ID" value="MFC0682917.1"/>
    <property type="molecule type" value="Genomic_DNA"/>
</dbReference>
<reference evidence="1 2" key="1">
    <citation type="submission" date="2024-09" db="EMBL/GenBank/DDBJ databases">
        <authorList>
            <person name="Sun Q."/>
            <person name="Mori K."/>
        </authorList>
    </citation>
    <scope>NUCLEOTIDE SEQUENCE [LARGE SCALE GENOMIC DNA]</scope>
    <source>
        <strain evidence="1 2">KCTC 23076</strain>
    </source>
</reference>
<name>A0ABV6S2F8_9GAMM</name>
<gene>
    <name evidence="1" type="ORF">ACFFGH_34245</name>
</gene>
<evidence type="ECO:0000313" key="1">
    <source>
        <dbReference type="EMBL" id="MFC0682917.1"/>
    </source>
</evidence>
<proteinExistence type="predicted"/>
<comment type="caution">
    <text evidence="1">The sequence shown here is derived from an EMBL/GenBank/DDBJ whole genome shotgun (WGS) entry which is preliminary data.</text>
</comment>
<dbReference type="RefSeq" id="WP_386677406.1">
    <property type="nucleotide sequence ID" value="NZ_JBHLTG010000032.1"/>
</dbReference>
<organism evidence="1 2">
    <name type="scientific">Lysobacter korlensis</name>
    <dbReference type="NCBI Taxonomy" id="553636"/>
    <lineage>
        <taxon>Bacteria</taxon>
        <taxon>Pseudomonadati</taxon>
        <taxon>Pseudomonadota</taxon>
        <taxon>Gammaproteobacteria</taxon>
        <taxon>Lysobacterales</taxon>
        <taxon>Lysobacteraceae</taxon>
        <taxon>Lysobacter</taxon>
    </lineage>
</organism>
<dbReference type="Proteomes" id="UP001589896">
    <property type="component" value="Unassembled WGS sequence"/>
</dbReference>
<accession>A0ABV6S2F8</accession>
<keyword evidence="2" id="KW-1185">Reference proteome</keyword>